<keyword evidence="3" id="KW-1185">Reference proteome</keyword>
<protein>
    <recommendedName>
        <fullName evidence="4">Solute:sodium symporter small subunit</fullName>
    </recommendedName>
</protein>
<evidence type="ECO:0000313" key="2">
    <source>
        <dbReference type="EMBL" id="WAJ72364.1"/>
    </source>
</evidence>
<name>A0ABY7AVN3_9ALTE</name>
<dbReference type="RefSeq" id="WP_268077125.1">
    <property type="nucleotide sequence ID" value="NZ_CP109967.1"/>
</dbReference>
<keyword evidence="1" id="KW-1133">Transmembrane helix</keyword>
<keyword evidence="1" id="KW-0472">Membrane</keyword>
<accession>A0ABY7AVN3</accession>
<evidence type="ECO:0008006" key="4">
    <source>
        <dbReference type="Google" id="ProtNLM"/>
    </source>
</evidence>
<dbReference type="Proteomes" id="UP001163726">
    <property type="component" value="Plasmid pCadTS8_2"/>
</dbReference>
<gene>
    <name evidence="2" type="ORF">OLW01_16630</name>
</gene>
<feature type="transmembrane region" description="Helical" evidence="1">
    <location>
        <begin position="52"/>
        <end position="74"/>
    </location>
</feature>
<keyword evidence="2" id="KW-0614">Plasmid</keyword>
<reference evidence="2" key="1">
    <citation type="submission" date="2022-10" db="EMBL/GenBank/DDBJ databases">
        <title>Catenovulum adriacola sp. nov. isolated in the Harbour of Susak.</title>
        <authorList>
            <person name="Schoch T."/>
            <person name="Reich S.J."/>
            <person name="Stoeferle S."/>
            <person name="Flaiz M."/>
            <person name="Kazda M."/>
            <person name="Riedel C.U."/>
            <person name="Duerre P."/>
        </authorList>
    </citation>
    <scope>NUCLEOTIDE SEQUENCE</scope>
    <source>
        <strain evidence="2">TS8</strain>
        <plasmid evidence="2">pCadTS8_2</plasmid>
    </source>
</reference>
<evidence type="ECO:0000256" key="1">
    <source>
        <dbReference type="SAM" id="Phobius"/>
    </source>
</evidence>
<feature type="transmembrane region" description="Helical" evidence="1">
    <location>
        <begin position="20"/>
        <end position="40"/>
    </location>
</feature>
<organism evidence="2 3">
    <name type="scientific">Catenovulum adriaticum</name>
    <dbReference type="NCBI Taxonomy" id="2984846"/>
    <lineage>
        <taxon>Bacteria</taxon>
        <taxon>Pseudomonadati</taxon>
        <taxon>Pseudomonadota</taxon>
        <taxon>Gammaproteobacteria</taxon>
        <taxon>Alteromonadales</taxon>
        <taxon>Alteromonadaceae</taxon>
        <taxon>Catenovulum</taxon>
    </lineage>
</organism>
<proteinExistence type="predicted"/>
<dbReference type="EMBL" id="CP109967">
    <property type="protein sequence ID" value="WAJ72364.1"/>
    <property type="molecule type" value="Genomic_DNA"/>
</dbReference>
<keyword evidence="1" id="KW-0812">Transmembrane</keyword>
<sequence>MDDEQFKQWRETRLKGKLNFILKAGLLSYGSPMFIMMAIFNQPFAEGFTTRAAISHYITWPIAGLLFSVIMWHVTEHRYKKEQTNRSEKI</sequence>
<geneLocation type="plasmid" evidence="2 3">
    <name>pCadTS8_2</name>
</geneLocation>
<evidence type="ECO:0000313" key="3">
    <source>
        <dbReference type="Proteomes" id="UP001163726"/>
    </source>
</evidence>